<feature type="non-terminal residue" evidence="1">
    <location>
        <position position="1"/>
    </location>
</feature>
<keyword evidence="2" id="KW-1185">Reference proteome</keyword>
<dbReference type="AlphaFoldDB" id="A0A8H7W2J6"/>
<dbReference type="Proteomes" id="UP000613177">
    <property type="component" value="Unassembled WGS sequence"/>
</dbReference>
<reference evidence="1" key="1">
    <citation type="submission" date="2021-01" db="EMBL/GenBank/DDBJ databases">
        <title>Metabolic potential, ecology and presence of endohyphal bacteria is reflected in genomic diversity of Mucoromycotina.</title>
        <authorList>
            <person name="Muszewska A."/>
            <person name="Okrasinska A."/>
            <person name="Steczkiewicz K."/>
            <person name="Drgas O."/>
            <person name="Orlowska M."/>
            <person name="Perlinska-Lenart U."/>
            <person name="Aleksandrzak-Piekarczyk T."/>
            <person name="Szatraj K."/>
            <person name="Zielenkiewicz U."/>
            <person name="Pilsyk S."/>
            <person name="Malc E."/>
            <person name="Mieczkowski P."/>
            <person name="Kruszewska J.S."/>
            <person name="Biernat P."/>
            <person name="Pawlowska J."/>
        </authorList>
    </citation>
    <scope>NUCLEOTIDE SEQUENCE</scope>
    <source>
        <strain evidence="1">WA0000018081</strain>
    </source>
</reference>
<name>A0A8H7W2J6_9FUNG</name>
<protein>
    <submittedName>
        <fullName evidence="1">Uncharacterized protein</fullName>
    </submittedName>
</protein>
<dbReference type="EMBL" id="JAEPRE010000004">
    <property type="protein sequence ID" value="KAG2237593.1"/>
    <property type="molecule type" value="Genomic_DNA"/>
</dbReference>
<accession>A0A8H7W2J6</accession>
<proteinExistence type="predicted"/>
<gene>
    <name evidence="1" type="ORF">INT48_004495</name>
</gene>
<evidence type="ECO:0000313" key="2">
    <source>
        <dbReference type="Proteomes" id="UP000613177"/>
    </source>
</evidence>
<organism evidence="1 2">
    <name type="scientific">Thamnidium elegans</name>
    <dbReference type="NCBI Taxonomy" id="101142"/>
    <lineage>
        <taxon>Eukaryota</taxon>
        <taxon>Fungi</taxon>
        <taxon>Fungi incertae sedis</taxon>
        <taxon>Mucoromycota</taxon>
        <taxon>Mucoromycotina</taxon>
        <taxon>Mucoromycetes</taxon>
        <taxon>Mucorales</taxon>
        <taxon>Mucorineae</taxon>
        <taxon>Mucoraceae</taxon>
        <taxon>Thamnidium</taxon>
    </lineage>
</organism>
<comment type="caution">
    <text evidence="1">The sequence shown here is derived from an EMBL/GenBank/DDBJ whole genome shotgun (WGS) entry which is preliminary data.</text>
</comment>
<evidence type="ECO:0000313" key="1">
    <source>
        <dbReference type="EMBL" id="KAG2237593.1"/>
    </source>
</evidence>
<sequence length="110" mass="12786">MKKTIRYQAKDKSSLKLLDVIGRLINDKLAVFSKIVLTNILLLKVQQCQPVITYFKRYTMYNEEGPSPHLPYHSNHNESSSIQDRVFRQLEMEPLGLVQVPQDETVAHFL</sequence>